<protein>
    <submittedName>
        <fullName evidence="2">Uncharacterized protein</fullName>
    </submittedName>
</protein>
<feature type="chain" id="PRO_5040299265" evidence="1">
    <location>
        <begin position="22"/>
        <end position="374"/>
    </location>
</feature>
<gene>
    <name evidence="2" type="ORF">SEMRO_1316_G262180.1</name>
</gene>
<dbReference type="EMBL" id="CAICTM010001314">
    <property type="protein sequence ID" value="CAB9522562.1"/>
    <property type="molecule type" value="Genomic_DNA"/>
</dbReference>
<evidence type="ECO:0000313" key="2">
    <source>
        <dbReference type="EMBL" id="CAB9522562.1"/>
    </source>
</evidence>
<dbReference type="Proteomes" id="UP001153069">
    <property type="component" value="Unassembled WGS sequence"/>
</dbReference>
<dbReference type="OrthoDB" id="6236007at2759"/>
<accession>A0A9N8EJ15</accession>
<evidence type="ECO:0000313" key="3">
    <source>
        <dbReference type="Proteomes" id="UP001153069"/>
    </source>
</evidence>
<proteinExistence type="predicted"/>
<keyword evidence="3" id="KW-1185">Reference proteome</keyword>
<name>A0A9N8EJ15_9STRA</name>
<dbReference type="AlphaFoldDB" id="A0A9N8EJ15"/>
<feature type="signal peptide" evidence="1">
    <location>
        <begin position="1"/>
        <end position="21"/>
    </location>
</feature>
<organism evidence="2 3">
    <name type="scientific">Seminavis robusta</name>
    <dbReference type="NCBI Taxonomy" id="568900"/>
    <lineage>
        <taxon>Eukaryota</taxon>
        <taxon>Sar</taxon>
        <taxon>Stramenopiles</taxon>
        <taxon>Ochrophyta</taxon>
        <taxon>Bacillariophyta</taxon>
        <taxon>Bacillariophyceae</taxon>
        <taxon>Bacillariophycidae</taxon>
        <taxon>Naviculales</taxon>
        <taxon>Naviculaceae</taxon>
        <taxon>Seminavis</taxon>
    </lineage>
</organism>
<sequence>MVFLKMKSLVLLAAIAGISSAVDVSTDKLNLRGGLPDRKLDAKFSQAYGNPTPKPPGAEDFGGKGFQLHATVGGKPESVTCDRNWGPVTGKIEAGVKCSVSGNPTCEQLQKATFLTEEGGDGEDLPKDKQTPCFNNVIKGPKGFKIDKSPHNGDANPFAYSFKNKSSQNGVQCELTGDGNKDTPTLGVIVNGLSSTSIEWRNVVTLFGDGAPEPNKTPKIYAVIIKGGQKALVHFGGEWAGKTINSPKDGNYAYHDISHVEICYDGESGKTTGDPHFKRWDGSHYEFHGGCDLLLLNNPDFNNGQGMHIYARTKIVRWWSYIDQVVVKIGDDVFEVHGKNTRVPDCLQLEPNAIAQNERHLSSSSYSLFSLRWS</sequence>
<evidence type="ECO:0000256" key="1">
    <source>
        <dbReference type="SAM" id="SignalP"/>
    </source>
</evidence>
<reference evidence="2" key="1">
    <citation type="submission" date="2020-06" db="EMBL/GenBank/DDBJ databases">
        <authorList>
            <consortium name="Plant Systems Biology data submission"/>
        </authorList>
    </citation>
    <scope>NUCLEOTIDE SEQUENCE</scope>
    <source>
        <strain evidence="2">D6</strain>
    </source>
</reference>
<comment type="caution">
    <text evidence="2">The sequence shown here is derived from an EMBL/GenBank/DDBJ whole genome shotgun (WGS) entry which is preliminary data.</text>
</comment>
<keyword evidence="1" id="KW-0732">Signal</keyword>